<feature type="compositionally biased region" description="Basic and acidic residues" evidence="14">
    <location>
        <begin position="472"/>
        <end position="493"/>
    </location>
</feature>
<dbReference type="InterPro" id="IPR008942">
    <property type="entry name" value="ENTH_VHS"/>
</dbReference>
<keyword evidence="6" id="KW-0832">Ubl conjugation</keyword>
<gene>
    <name evidence="17" type="ORF">J437_LFUL009053</name>
</gene>
<name>A0A8K0K3B3_LADFU</name>
<sequence length="720" mass="79414">MAKEIANEYSSSLADLTVNSKPLINMLTMLAEENIEHAPAIVQVVEKHLAKVKPEVKLPVLYLIDSIVKNVGNAYVSLFTQNIVSTFCSVFEKVDEHTRGQMFKLRQTWNDLFPLKKLYAVDVRVNSMDPAWPITAPPPTSIHLNPRFLSMSSNSVPSVAPAQSATPQATQPVASGVQNSTPETGTGTEAQQALTEAQMREQLLRKQKELLELQQRKLELELLQTKARLEDQQRQLQVKEQQRQVEQNLLPSNQKMEDNTIRNTSNKSPVDQKKKAVSNKSVAQTPAAEEVDKTSKTNLDSKSARDPRLNRQQGSESGNFNYSGSNTAPHIMSEIAKSKIVDKNPVVSSLNKDPRLGTKDPRLNKIASEMPTHPDISTSSVSTTSAGLNPHSTMTIIQNPVIAETKRKPNFLPISSTTAKSQYPQHKPLIPSKTKKGTNGQVNNKGKPAINVIKTEEALSKNNKVSETISKTAKDEKNLIGRKGNDNRNDTSPRKSNTAEVSSHPPSPLKSDNHRPPRSEHGRKMLGKPHDTMLEKKDGRKKDSLFKGSSSKSPPTSAKGSPDSKRKRDRKKDGPGQRLSPRKSPSLSTGQPEKGSMGIRDDESENRTFKGLKNSRSRNYIRRNQESSRSPSPCGFPSEPSPNSSLKQMPTTESSSGTALVSKMMGDVDLRHCQTTVGGPAEKLPRLAVFDGLMEKEGKDEESKKLLPSKDSLHGEERTK</sequence>
<dbReference type="GO" id="GO:0006369">
    <property type="term" value="P:termination of RNA polymerase II transcription"/>
    <property type="evidence" value="ECO:0007669"/>
    <property type="project" value="InterPro"/>
</dbReference>
<accession>A0A8K0K3B3</accession>
<feature type="compositionally biased region" description="Basic and acidic residues" evidence="14">
    <location>
        <begin position="599"/>
        <end position="608"/>
    </location>
</feature>
<feature type="region of interest" description="Disordered" evidence="14">
    <location>
        <begin position="153"/>
        <end position="193"/>
    </location>
</feature>
<feature type="domain" description="VHS" evidence="15">
    <location>
        <begin position="24"/>
        <end position="113"/>
    </location>
</feature>
<feature type="compositionally biased region" description="Polar residues" evidence="14">
    <location>
        <begin position="375"/>
        <end position="390"/>
    </location>
</feature>
<feature type="compositionally biased region" description="Basic and acidic residues" evidence="14">
    <location>
        <begin position="711"/>
        <end position="720"/>
    </location>
</feature>
<reference evidence="17" key="2">
    <citation type="submission" date="2017-10" db="EMBL/GenBank/DDBJ databases">
        <title>Ladona fulva Genome sequencing and assembly.</title>
        <authorList>
            <person name="Murali S."/>
            <person name="Richards S."/>
            <person name="Bandaranaike D."/>
            <person name="Bellair M."/>
            <person name="Blankenburg K."/>
            <person name="Chao H."/>
            <person name="Dinh H."/>
            <person name="Doddapaneni H."/>
            <person name="Dugan-Rocha S."/>
            <person name="Elkadiri S."/>
            <person name="Gnanaolivu R."/>
            <person name="Hernandez B."/>
            <person name="Skinner E."/>
            <person name="Javaid M."/>
            <person name="Lee S."/>
            <person name="Li M."/>
            <person name="Ming W."/>
            <person name="Munidasa M."/>
            <person name="Muniz J."/>
            <person name="Nguyen L."/>
            <person name="Hughes D."/>
            <person name="Osuji N."/>
            <person name="Pu L.-L."/>
            <person name="Puazo M."/>
            <person name="Qu C."/>
            <person name="Quiroz J."/>
            <person name="Raj R."/>
            <person name="Weissenberger G."/>
            <person name="Xin Y."/>
            <person name="Zou X."/>
            <person name="Han Y."/>
            <person name="Worley K."/>
            <person name="Muzny D."/>
            <person name="Gibbs R."/>
        </authorList>
    </citation>
    <scope>NUCLEOTIDE SEQUENCE</scope>
    <source>
        <strain evidence="17">Sampled in the wild</strain>
    </source>
</reference>
<keyword evidence="8" id="KW-0175">Coiled coil</keyword>
<evidence type="ECO:0000256" key="7">
    <source>
        <dbReference type="ARBA" id="ARBA00022990"/>
    </source>
</evidence>
<evidence type="ECO:0000256" key="14">
    <source>
        <dbReference type="SAM" id="MobiDB-lite"/>
    </source>
</evidence>
<evidence type="ECO:0000256" key="10">
    <source>
        <dbReference type="ARBA" id="ARBA00057101"/>
    </source>
</evidence>
<dbReference type="InterPro" id="IPR045154">
    <property type="entry name" value="PCF11-like"/>
</dbReference>
<feature type="region of interest" description="Disordered" evidence="14">
    <location>
        <begin position="368"/>
        <end position="390"/>
    </location>
</feature>
<dbReference type="GO" id="GO:0005737">
    <property type="term" value="C:cytoplasm"/>
    <property type="evidence" value="ECO:0007669"/>
    <property type="project" value="TreeGrafter"/>
</dbReference>
<dbReference type="GO" id="GO:0035091">
    <property type="term" value="F:phosphatidylinositol binding"/>
    <property type="evidence" value="ECO:0007669"/>
    <property type="project" value="InterPro"/>
</dbReference>
<dbReference type="GO" id="GO:0043130">
    <property type="term" value="F:ubiquitin binding"/>
    <property type="evidence" value="ECO:0007669"/>
    <property type="project" value="InterPro"/>
</dbReference>
<keyword evidence="5" id="KW-0507">mRNA processing</keyword>
<protein>
    <recommendedName>
        <fullName evidence="12">Pre-mRNA cleavage complex 2 protein Pcf11</fullName>
    </recommendedName>
    <alternativeName>
        <fullName evidence="13">Pre-mRNA cleavage complex II protein Pcf11</fullName>
    </alternativeName>
</protein>
<feature type="region of interest" description="Disordered" evidence="14">
    <location>
        <begin position="695"/>
        <end position="720"/>
    </location>
</feature>
<feature type="compositionally biased region" description="Polar residues" evidence="14">
    <location>
        <begin position="310"/>
        <end position="326"/>
    </location>
</feature>
<dbReference type="PANTHER" id="PTHR15921">
    <property type="entry name" value="PRE-MRNA CLEAVAGE COMPLEX II"/>
    <property type="match status" value="1"/>
</dbReference>
<dbReference type="GO" id="GO:0003729">
    <property type="term" value="F:mRNA binding"/>
    <property type="evidence" value="ECO:0007669"/>
    <property type="project" value="InterPro"/>
</dbReference>
<dbReference type="EMBL" id="KZ308229">
    <property type="protein sequence ID" value="KAG8225208.1"/>
    <property type="molecule type" value="Genomic_DNA"/>
</dbReference>
<evidence type="ECO:0000256" key="4">
    <source>
        <dbReference type="ARBA" id="ARBA00022553"/>
    </source>
</evidence>
<evidence type="ECO:0000256" key="9">
    <source>
        <dbReference type="ARBA" id="ARBA00023242"/>
    </source>
</evidence>
<feature type="region of interest" description="Disordered" evidence="14">
    <location>
        <begin position="414"/>
        <end position="449"/>
    </location>
</feature>
<evidence type="ECO:0000256" key="2">
    <source>
        <dbReference type="ARBA" id="ARBA00022481"/>
    </source>
</evidence>
<feature type="compositionally biased region" description="Polar residues" evidence="14">
    <location>
        <begin position="176"/>
        <end position="193"/>
    </location>
</feature>
<comment type="function">
    <text evidence="10">Component of pre-mRNA cleavage complex II, which promotes transcription termination by RNA polymerase II.</text>
</comment>
<dbReference type="InterPro" id="IPR002014">
    <property type="entry name" value="VHS_dom"/>
</dbReference>
<evidence type="ECO:0000259" key="15">
    <source>
        <dbReference type="PROSITE" id="PS50179"/>
    </source>
</evidence>
<reference evidence="17" key="1">
    <citation type="submission" date="2013-04" db="EMBL/GenBank/DDBJ databases">
        <authorList>
            <person name="Qu J."/>
            <person name="Murali S.C."/>
            <person name="Bandaranaike D."/>
            <person name="Bellair M."/>
            <person name="Blankenburg K."/>
            <person name="Chao H."/>
            <person name="Dinh H."/>
            <person name="Doddapaneni H."/>
            <person name="Downs B."/>
            <person name="Dugan-Rocha S."/>
            <person name="Elkadiri S."/>
            <person name="Gnanaolivu R.D."/>
            <person name="Hernandez B."/>
            <person name="Javaid M."/>
            <person name="Jayaseelan J.C."/>
            <person name="Lee S."/>
            <person name="Li M."/>
            <person name="Ming W."/>
            <person name="Munidasa M."/>
            <person name="Muniz J."/>
            <person name="Nguyen L."/>
            <person name="Ongeri F."/>
            <person name="Osuji N."/>
            <person name="Pu L.-L."/>
            <person name="Puazo M."/>
            <person name="Qu C."/>
            <person name="Quiroz J."/>
            <person name="Raj R."/>
            <person name="Weissenberger G."/>
            <person name="Xin Y."/>
            <person name="Zou X."/>
            <person name="Han Y."/>
            <person name="Richards S."/>
            <person name="Worley K."/>
            <person name="Muzny D."/>
            <person name="Gibbs R."/>
        </authorList>
    </citation>
    <scope>NUCLEOTIDE SEQUENCE</scope>
    <source>
        <strain evidence="17">Sampled in the wild</strain>
    </source>
</reference>
<dbReference type="GO" id="GO:0031124">
    <property type="term" value="P:mRNA 3'-end processing"/>
    <property type="evidence" value="ECO:0007669"/>
    <property type="project" value="InterPro"/>
</dbReference>
<evidence type="ECO:0000256" key="6">
    <source>
        <dbReference type="ARBA" id="ARBA00022843"/>
    </source>
</evidence>
<evidence type="ECO:0000256" key="3">
    <source>
        <dbReference type="ARBA" id="ARBA00022499"/>
    </source>
</evidence>
<dbReference type="AlphaFoldDB" id="A0A8K0K3B3"/>
<dbReference type="SUPFAM" id="SSF48464">
    <property type="entry name" value="ENTH/VHS domain"/>
    <property type="match status" value="1"/>
</dbReference>
<evidence type="ECO:0000313" key="18">
    <source>
        <dbReference type="Proteomes" id="UP000792457"/>
    </source>
</evidence>
<evidence type="ECO:0000313" key="17">
    <source>
        <dbReference type="EMBL" id="KAG8225208.1"/>
    </source>
</evidence>
<keyword evidence="4" id="KW-0597">Phosphoprotein</keyword>
<keyword evidence="18" id="KW-1185">Reference proteome</keyword>
<feature type="compositionally biased region" description="Polar residues" evidence="14">
    <location>
        <begin position="547"/>
        <end position="558"/>
    </location>
</feature>
<dbReference type="Pfam" id="PF20845">
    <property type="entry name" value="Pcf11_helical"/>
    <property type="match status" value="1"/>
</dbReference>
<dbReference type="SMART" id="SM00582">
    <property type="entry name" value="RPR"/>
    <property type="match status" value="1"/>
</dbReference>
<evidence type="ECO:0000256" key="13">
    <source>
        <dbReference type="ARBA" id="ARBA00083113"/>
    </source>
</evidence>
<organism evidence="17 18">
    <name type="scientific">Ladona fulva</name>
    <name type="common">Scarce chaser dragonfly</name>
    <name type="synonym">Libellula fulva</name>
    <dbReference type="NCBI Taxonomy" id="123851"/>
    <lineage>
        <taxon>Eukaryota</taxon>
        <taxon>Metazoa</taxon>
        <taxon>Ecdysozoa</taxon>
        <taxon>Arthropoda</taxon>
        <taxon>Hexapoda</taxon>
        <taxon>Insecta</taxon>
        <taxon>Pterygota</taxon>
        <taxon>Palaeoptera</taxon>
        <taxon>Odonata</taxon>
        <taxon>Epiprocta</taxon>
        <taxon>Anisoptera</taxon>
        <taxon>Libelluloidea</taxon>
        <taxon>Libellulidae</taxon>
        <taxon>Ladona</taxon>
    </lineage>
</organism>
<comment type="subunit">
    <text evidence="11">Associates with the phosphorylated CTD domain of POLR2A /RNA polymerase II.</text>
</comment>
<dbReference type="Pfam" id="PF04818">
    <property type="entry name" value="CID"/>
    <property type="match status" value="1"/>
</dbReference>
<proteinExistence type="predicted"/>
<feature type="compositionally biased region" description="Low complexity" evidence="14">
    <location>
        <begin position="155"/>
        <end position="174"/>
    </location>
</feature>
<evidence type="ECO:0000259" key="16">
    <source>
        <dbReference type="PROSITE" id="PS51391"/>
    </source>
</evidence>
<feature type="compositionally biased region" description="Polar residues" evidence="14">
    <location>
        <begin position="414"/>
        <end position="424"/>
    </location>
</feature>
<feature type="non-terminal residue" evidence="17">
    <location>
        <position position="720"/>
    </location>
</feature>
<keyword evidence="2" id="KW-0488">Methylation</keyword>
<evidence type="ECO:0000256" key="1">
    <source>
        <dbReference type="ARBA" id="ARBA00004123"/>
    </source>
</evidence>
<feature type="compositionally biased region" description="Basic and acidic residues" evidence="14">
    <location>
        <begin position="562"/>
        <end position="575"/>
    </location>
</feature>
<comment type="caution">
    <text evidence="17">The sequence shown here is derived from an EMBL/GenBank/DDBJ whole genome shotgun (WGS) entry which is preliminary data.</text>
</comment>
<dbReference type="GO" id="GO:0000993">
    <property type="term" value="F:RNA polymerase II complex binding"/>
    <property type="evidence" value="ECO:0007669"/>
    <property type="project" value="InterPro"/>
</dbReference>
<evidence type="ECO:0000256" key="12">
    <source>
        <dbReference type="ARBA" id="ARBA00068814"/>
    </source>
</evidence>
<keyword evidence="3" id="KW-1017">Isopeptide bond</keyword>
<feature type="region of interest" description="Disordered" evidence="14">
    <location>
        <begin position="461"/>
        <end position="663"/>
    </location>
</feature>
<dbReference type="InterPro" id="IPR048830">
    <property type="entry name" value="PCF11_helical"/>
</dbReference>
<dbReference type="Gene3D" id="1.25.40.90">
    <property type="match status" value="1"/>
</dbReference>
<evidence type="ECO:0000256" key="8">
    <source>
        <dbReference type="ARBA" id="ARBA00023054"/>
    </source>
</evidence>
<comment type="subcellular location">
    <subcellularLocation>
        <location evidence="1">Nucleus</location>
    </subcellularLocation>
</comment>
<dbReference type="InterPro" id="IPR006569">
    <property type="entry name" value="CID_dom"/>
</dbReference>
<feature type="region of interest" description="Disordered" evidence="14">
    <location>
        <begin position="248"/>
        <end position="326"/>
    </location>
</feature>
<feature type="compositionally biased region" description="Basic and acidic residues" evidence="14">
    <location>
        <begin position="511"/>
        <end position="545"/>
    </location>
</feature>
<dbReference type="CDD" id="cd16982">
    <property type="entry name" value="CID_Pcf11"/>
    <property type="match status" value="1"/>
</dbReference>
<dbReference type="GO" id="GO:0005849">
    <property type="term" value="C:mRNA cleavage factor complex"/>
    <property type="evidence" value="ECO:0007669"/>
    <property type="project" value="TreeGrafter"/>
</dbReference>
<dbReference type="InterPro" id="IPR047415">
    <property type="entry name" value="Pcf11_CID"/>
</dbReference>
<dbReference type="PROSITE" id="PS51391">
    <property type="entry name" value="CID"/>
    <property type="match status" value="1"/>
</dbReference>
<evidence type="ECO:0000256" key="5">
    <source>
        <dbReference type="ARBA" id="ARBA00022664"/>
    </source>
</evidence>
<dbReference type="OrthoDB" id="343582at2759"/>
<evidence type="ECO:0000256" key="11">
    <source>
        <dbReference type="ARBA" id="ARBA00063659"/>
    </source>
</evidence>
<feature type="domain" description="CID" evidence="16">
    <location>
        <begin position="1"/>
        <end position="129"/>
    </location>
</feature>
<keyword evidence="7" id="KW-0007">Acetylation</keyword>
<keyword evidence="9" id="KW-0539">Nucleus</keyword>
<dbReference type="Proteomes" id="UP000792457">
    <property type="component" value="Unassembled WGS sequence"/>
</dbReference>
<feature type="compositionally biased region" description="Basic and acidic residues" evidence="14">
    <location>
        <begin position="695"/>
        <end position="705"/>
    </location>
</feature>
<dbReference type="FunFam" id="1.25.40.90:FF:000015">
    <property type="entry name" value="Pre-mRNA cleavage complex 2 protein Pcf11"/>
    <property type="match status" value="1"/>
</dbReference>
<dbReference type="PROSITE" id="PS50179">
    <property type="entry name" value="VHS"/>
    <property type="match status" value="1"/>
</dbReference>
<feature type="compositionally biased region" description="Polar residues" evidence="14">
    <location>
        <begin position="641"/>
        <end position="659"/>
    </location>
</feature>
<feature type="compositionally biased region" description="Polar residues" evidence="14">
    <location>
        <begin position="461"/>
        <end position="471"/>
    </location>
</feature>
<dbReference type="PANTHER" id="PTHR15921:SF3">
    <property type="entry name" value="PRE-MRNA CLEAVAGE COMPLEX 2 PROTEIN PCF11"/>
    <property type="match status" value="1"/>
</dbReference>